<evidence type="ECO:0000256" key="2">
    <source>
        <dbReference type="ARBA" id="ARBA00006006"/>
    </source>
</evidence>
<feature type="domain" description="FTP" evidence="15">
    <location>
        <begin position="99"/>
        <end position="144"/>
    </location>
</feature>
<dbReference type="GO" id="GO:0004222">
    <property type="term" value="F:metalloendopeptidase activity"/>
    <property type="evidence" value="ECO:0007669"/>
    <property type="project" value="InterPro"/>
</dbReference>
<keyword evidence="10 13" id="KW-0865">Zymogen</keyword>
<feature type="binding site" evidence="12">
    <location>
        <position position="344"/>
    </location>
    <ligand>
        <name>Zn(2+)</name>
        <dbReference type="ChEBI" id="CHEBI:29105"/>
        <note>catalytic</note>
    </ligand>
</feature>
<comment type="similarity">
    <text evidence="2 13">Belongs to the peptidase M36 family.</text>
</comment>
<feature type="active site" evidence="11">
    <location>
        <position position="567"/>
    </location>
</feature>
<keyword evidence="9 13" id="KW-0482">Metalloprotease</keyword>
<evidence type="ECO:0000256" key="6">
    <source>
        <dbReference type="ARBA" id="ARBA00022729"/>
    </source>
</evidence>
<proteinExistence type="inferred from homology"/>
<keyword evidence="7 13" id="KW-0378">Hydrolase</keyword>
<evidence type="ECO:0000256" key="5">
    <source>
        <dbReference type="ARBA" id="ARBA00022723"/>
    </source>
</evidence>
<feature type="region of interest" description="Disordered" evidence="14">
    <location>
        <begin position="785"/>
        <end position="810"/>
    </location>
</feature>
<dbReference type="OrthoDB" id="3227768at2759"/>
<dbReference type="AlphaFoldDB" id="A0A9P5ZA60"/>
<evidence type="ECO:0000313" key="16">
    <source>
        <dbReference type="EMBL" id="KAF9483671.1"/>
    </source>
</evidence>
<dbReference type="InterPro" id="IPR050371">
    <property type="entry name" value="Fungal_virulence_M36"/>
</dbReference>
<dbReference type="EC" id="3.4.24.-" evidence="13"/>
<dbReference type="InterPro" id="IPR001842">
    <property type="entry name" value="Peptidase_M36"/>
</dbReference>
<gene>
    <name evidence="16" type="ORF">BDN70DRAFT_873514</name>
</gene>
<keyword evidence="8 12" id="KW-0862">Zinc</keyword>
<keyword evidence="3 13" id="KW-0964">Secreted</keyword>
<sequence>MRYFFTASLVVASLAGHIYGHRQAAPSPHDEGRVSYQRKSLGFGPEHPHAVFRSSQYQIKTNGFTPGDASMDPFEVAGRFVEDVLMSEYPLDSAFRFRSDSYTDKNTGVSHFYVRQLINGLEVTDGDMNINIKDGMVISYGNSFYNGPIPDPFTNPSAASSPLQKSCDQVIQTLKTFRRPPVVDSEQVIMGQVPASDDSTHMLEHIAESTCSLIPLPESFASDDMADFRPALLAFMMNATPDPKVASDILSNFESHKEAMEVTPTNHFTPGETTMTFTVGNVPDAVSPVKAKLAYTQILNEAGDNTELHLVWKFEVEMQDNWYETSVSASAPHNIISVVDWASDAYAPIPKKPQVPVASYSVFKWGVNDPECGNRTLEKENFDALASPVGWHSVPFSNDPSLKGVRLRTKDFYRNTSTTWGNNVFAQENWEGQNAFINNYRPDAGDSKEFHFEYDPQETDKSGALDEAQAYINATVAQLFYTTNLVHDLYYRYGFDEVSGNFQQYNFGRGGAENDAVIANAQDGSGFNNANFMTPPDGQNGRMRMYLWNTALPYRDGDLEAGIVIHELSHGLSTRLTGGPANSGCLGWGESGGMGEGWGDFLATTIRSSKVYSDFAMGSWAANRANGIRNYPYSLDEEINPSTYKTLDKPGYWGVHAVGEVWAEILWVVSQGLIKKHGFSTELFPPTPLEDGTVPTGDFYRTDKKGPLVPKHGNSLMVQLVLNGMKLQACRPSFFDARDAIIQADQVLTGGENFCTLWDGFAARGLGVDATVVNRTPWGGGIRTNGYTKPIACEEPETPKEPKSPKHKAL</sequence>
<dbReference type="SUPFAM" id="SSF55486">
    <property type="entry name" value="Metalloproteases ('zincins'), catalytic domain"/>
    <property type="match status" value="1"/>
</dbReference>
<keyword evidence="5 12" id="KW-0479">Metal-binding</keyword>
<evidence type="ECO:0000256" key="10">
    <source>
        <dbReference type="ARBA" id="ARBA00023145"/>
    </source>
</evidence>
<keyword evidence="6 13" id="KW-0732">Signal</keyword>
<accession>A0A9P5ZA60</accession>
<organism evidence="16 17">
    <name type="scientific">Pholiota conissans</name>
    <dbReference type="NCBI Taxonomy" id="109636"/>
    <lineage>
        <taxon>Eukaryota</taxon>
        <taxon>Fungi</taxon>
        <taxon>Dikarya</taxon>
        <taxon>Basidiomycota</taxon>
        <taxon>Agaricomycotina</taxon>
        <taxon>Agaricomycetes</taxon>
        <taxon>Agaricomycetidae</taxon>
        <taxon>Agaricales</taxon>
        <taxon>Agaricineae</taxon>
        <taxon>Strophariaceae</taxon>
        <taxon>Pholiota</taxon>
    </lineage>
</organism>
<comment type="subcellular location">
    <subcellularLocation>
        <location evidence="1 13">Secreted</location>
    </subcellularLocation>
</comment>
<dbReference type="Gene3D" id="1.10.390.10">
    <property type="entry name" value="Neutral Protease Domain 2"/>
    <property type="match status" value="1"/>
</dbReference>
<dbReference type="CDD" id="cd09596">
    <property type="entry name" value="M36"/>
    <property type="match status" value="1"/>
</dbReference>
<evidence type="ECO:0000256" key="11">
    <source>
        <dbReference type="PIRSR" id="PIRSR601842-1"/>
    </source>
</evidence>
<evidence type="ECO:0000256" key="1">
    <source>
        <dbReference type="ARBA" id="ARBA00004613"/>
    </source>
</evidence>
<dbReference type="PANTHER" id="PTHR33478:SF1">
    <property type="entry name" value="EXTRACELLULAR METALLOPROTEINASE MEP"/>
    <property type="match status" value="1"/>
</dbReference>
<dbReference type="GO" id="GO:0008270">
    <property type="term" value="F:zinc ion binding"/>
    <property type="evidence" value="ECO:0007669"/>
    <property type="project" value="InterPro"/>
</dbReference>
<dbReference type="GO" id="GO:0006508">
    <property type="term" value="P:proteolysis"/>
    <property type="evidence" value="ECO:0007669"/>
    <property type="project" value="UniProtKB-KW"/>
</dbReference>
<dbReference type="Proteomes" id="UP000807469">
    <property type="component" value="Unassembled WGS sequence"/>
</dbReference>
<evidence type="ECO:0000259" key="15">
    <source>
        <dbReference type="Pfam" id="PF07504"/>
    </source>
</evidence>
<feature type="binding site" evidence="12">
    <location>
        <position position="570"/>
    </location>
    <ligand>
        <name>Zn(2+)</name>
        <dbReference type="ChEBI" id="CHEBI:29105"/>
        <note>catalytic</note>
    </ligand>
</feature>
<dbReference type="Gene3D" id="3.10.170.10">
    <property type="match status" value="1"/>
</dbReference>
<keyword evidence="4 13" id="KW-0645">Protease</keyword>
<evidence type="ECO:0000256" key="13">
    <source>
        <dbReference type="RuleBase" id="RU364017"/>
    </source>
</evidence>
<dbReference type="Pfam" id="PF02128">
    <property type="entry name" value="Peptidase_M36"/>
    <property type="match status" value="1"/>
</dbReference>
<comment type="cofactor">
    <cofactor evidence="12">
        <name>Zn(2+)</name>
        <dbReference type="ChEBI" id="CHEBI:29105"/>
    </cofactor>
    <text evidence="12">Binds 1 zinc ion per subunit.</text>
</comment>
<keyword evidence="17" id="KW-1185">Reference proteome</keyword>
<name>A0A9P5ZA60_9AGAR</name>
<feature type="signal peptide" evidence="13">
    <location>
        <begin position="1"/>
        <end position="20"/>
    </location>
</feature>
<evidence type="ECO:0000256" key="8">
    <source>
        <dbReference type="ARBA" id="ARBA00022833"/>
    </source>
</evidence>
<evidence type="ECO:0000313" key="17">
    <source>
        <dbReference type="Proteomes" id="UP000807469"/>
    </source>
</evidence>
<feature type="chain" id="PRO_5040539669" description="Extracellular metalloproteinase" evidence="13">
    <location>
        <begin position="21"/>
        <end position="810"/>
    </location>
</feature>
<evidence type="ECO:0000256" key="4">
    <source>
        <dbReference type="ARBA" id="ARBA00022670"/>
    </source>
</evidence>
<dbReference type="EMBL" id="MU155151">
    <property type="protein sequence ID" value="KAF9483671.1"/>
    <property type="molecule type" value="Genomic_DNA"/>
</dbReference>
<dbReference type="InterPro" id="IPR027268">
    <property type="entry name" value="Peptidase_M4/M1_CTD_sf"/>
</dbReference>
<dbReference type="Pfam" id="PF07504">
    <property type="entry name" value="FTP"/>
    <property type="match status" value="1"/>
</dbReference>
<protein>
    <recommendedName>
        <fullName evidence="13">Extracellular metalloproteinase</fullName>
        <ecNumber evidence="13">3.4.24.-</ecNumber>
    </recommendedName>
    <alternativeName>
        <fullName evidence="13">Fungalysin</fullName>
    </alternativeName>
</protein>
<dbReference type="GO" id="GO:0005615">
    <property type="term" value="C:extracellular space"/>
    <property type="evidence" value="ECO:0007669"/>
    <property type="project" value="InterPro"/>
</dbReference>
<evidence type="ECO:0000256" key="3">
    <source>
        <dbReference type="ARBA" id="ARBA00022525"/>
    </source>
</evidence>
<reference evidence="16" key="1">
    <citation type="submission" date="2020-11" db="EMBL/GenBank/DDBJ databases">
        <authorList>
            <consortium name="DOE Joint Genome Institute"/>
            <person name="Ahrendt S."/>
            <person name="Riley R."/>
            <person name="Andreopoulos W."/>
            <person name="Labutti K."/>
            <person name="Pangilinan J."/>
            <person name="Ruiz-Duenas F.J."/>
            <person name="Barrasa J.M."/>
            <person name="Sanchez-Garcia M."/>
            <person name="Camarero S."/>
            <person name="Miyauchi S."/>
            <person name="Serrano A."/>
            <person name="Linde D."/>
            <person name="Babiker R."/>
            <person name="Drula E."/>
            <person name="Ayuso-Fernandez I."/>
            <person name="Pacheco R."/>
            <person name="Padilla G."/>
            <person name="Ferreira P."/>
            <person name="Barriuso J."/>
            <person name="Kellner H."/>
            <person name="Castanera R."/>
            <person name="Alfaro M."/>
            <person name="Ramirez L."/>
            <person name="Pisabarro A.G."/>
            <person name="Kuo A."/>
            <person name="Tritt A."/>
            <person name="Lipzen A."/>
            <person name="He G."/>
            <person name="Yan M."/>
            <person name="Ng V."/>
            <person name="Cullen D."/>
            <person name="Martin F."/>
            <person name="Rosso M.-N."/>
            <person name="Henrissat B."/>
            <person name="Hibbett D."/>
            <person name="Martinez A.T."/>
            <person name="Grigoriev I.V."/>
        </authorList>
    </citation>
    <scope>NUCLEOTIDE SEQUENCE</scope>
    <source>
        <strain evidence="16">CIRM-BRFM 674</strain>
    </source>
</reference>
<evidence type="ECO:0000256" key="9">
    <source>
        <dbReference type="ARBA" id="ARBA00023049"/>
    </source>
</evidence>
<feature type="binding site" evidence="12">
    <location>
        <position position="596"/>
    </location>
    <ligand>
        <name>Zn(2+)</name>
        <dbReference type="ChEBI" id="CHEBI:29105"/>
        <note>catalytic</note>
    </ligand>
</feature>
<feature type="binding site" evidence="12">
    <location>
        <position position="566"/>
    </location>
    <ligand>
        <name>Zn(2+)</name>
        <dbReference type="ChEBI" id="CHEBI:29105"/>
        <note>catalytic</note>
    </ligand>
</feature>
<evidence type="ECO:0000256" key="7">
    <source>
        <dbReference type="ARBA" id="ARBA00022801"/>
    </source>
</evidence>
<dbReference type="PANTHER" id="PTHR33478">
    <property type="entry name" value="EXTRACELLULAR METALLOPROTEINASE MEP"/>
    <property type="match status" value="1"/>
</dbReference>
<comment type="caution">
    <text evidence="16">The sequence shown here is derived from an EMBL/GenBank/DDBJ whole genome shotgun (WGS) entry which is preliminary data.</text>
</comment>
<dbReference type="InterPro" id="IPR011096">
    <property type="entry name" value="FTP_domain"/>
</dbReference>
<evidence type="ECO:0000256" key="14">
    <source>
        <dbReference type="SAM" id="MobiDB-lite"/>
    </source>
</evidence>
<evidence type="ECO:0000256" key="12">
    <source>
        <dbReference type="PIRSR" id="PIRSR601842-2"/>
    </source>
</evidence>